<dbReference type="SUPFAM" id="SSF102114">
    <property type="entry name" value="Radical SAM enzymes"/>
    <property type="match status" value="1"/>
</dbReference>
<dbReference type="InterPro" id="IPR012839">
    <property type="entry name" value="Organic_radical_activase"/>
</dbReference>
<evidence type="ECO:0000256" key="2">
    <source>
        <dbReference type="ARBA" id="ARBA00009777"/>
    </source>
</evidence>
<sequence>MQSATVFNIQKFSLNDGPGIRTVVFLKGCPLRCLWCSNPESQHREPQLEWKASACTGCGTCVGLCPQASAITTVGKRHVDVRKLRGDSPEAAAAIEACPARALSCVGETKTVDEVLETCLQDRLFYEDSGGGVTLSGGEALTWPEFDIELLSRLHGEGVDTCIETEAYVPTATFEAVAEHLDHLLIDLKHWDSSAHERGTGGGNGLVLANLRRAFDMGKDVLVRTPVIPGFNDGVEDARRMARILLDVGTTRVQLLPFHNFGESKYDLLGWEYHLHGTQNLHPEDLAEYARAYQDEGVEAFF</sequence>
<gene>
    <name evidence="12" type="ordered locus">Olsu_1203</name>
</gene>
<evidence type="ECO:0000256" key="6">
    <source>
        <dbReference type="ARBA" id="ARBA00023002"/>
    </source>
</evidence>
<keyword evidence="6 12" id="KW-0560">Oxidoreductase</keyword>
<evidence type="ECO:0000259" key="10">
    <source>
        <dbReference type="PROSITE" id="PS51379"/>
    </source>
</evidence>
<dbReference type="GeneID" id="78512617"/>
<evidence type="ECO:0000256" key="3">
    <source>
        <dbReference type="ARBA" id="ARBA00022485"/>
    </source>
</evidence>
<dbReference type="SFLD" id="SFLDG01118">
    <property type="entry name" value="activating_enzymes__group_2"/>
    <property type="match status" value="1"/>
</dbReference>
<dbReference type="eggNOG" id="COG1180">
    <property type="taxonomic scope" value="Bacteria"/>
</dbReference>
<comment type="cofactor">
    <cofactor evidence="1">
        <name>[4Fe-4S] cluster</name>
        <dbReference type="ChEBI" id="CHEBI:49883"/>
    </cofactor>
</comment>
<dbReference type="Pfam" id="PF04055">
    <property type="entry name" value="Radical_SAM"/>
    <property type="match status" value="1"/>
</dbReference>
<dbReference type="PROSITE" id="PS51379">
    <property type="entry name" value="4FE4S_FER_2"/>
    <property type="match status" value="1"/>
</dbReference>
<dbReference type="NCBIfam" id="TIGR02494">
    <property type="entry name" value="PFLE_PFLC"/>
    <property type="match status" value="1"/>
</dbReference>
<protein>
    <submittedName>
        <fullName evidence="12">Glycyl-radical enzyme activating protein family</fullName>
        <ecNumber evidence="12">1.97.1.4</ecNumber>
    </submittedName>
</protein>
<dbReference type="PROSITE" id="PS00198">
    <property type="entry name" value="4FE4S_FER_1"/>
    <property type="match status" value="1"/>
</dbReference>
<dbReference type="InterPro" id="IPR001989">
    <property type="entry name" value="Radical_activat_CS"/>
</dbReference>
<evidence type="ECO:0000313" key="12">
    <source>
        <dbReference type="EMBL" id="ADK68309.1"/>
    </source>
</evidence>
<dbReference type="SFLD" id="SFLDS00029">
    <property type="entry name" value="Radical_SAM"/>
    <property type="match status" value="1"/>
</dbReference>
<dbReference type="OrthoDB" id="9782387at2"/>
<dbReference type="AlphaFoldDB" id="E1QW06"/>
<keyword evidence="4" id="KW-0949">S-adenosyl-L-methionine</keyword>
<dbReference type="CDD" id="cd01335">
    <property type="entry name" value="Radical_SAM"/>
    <property type="match status" value="1"/>
</dbReference>
<name>E1QW06_OLSUV</name>
<keyword evidence="5" id="KW-0479">Metal-binding</keyword>
<dbReference type="InterPro" id="IPR013785">
    <property type="entry name" value="Aldolase_TIM"/>
</dbReference>
<dbReference type="GO" id="GO:0051539">
    <property type="term" value="F:4 iron, 4 sulfur cluster binding"/>
    <property type="evidence" value="ECO:0007669"/>
    <property type="project" value="UniProtKB-KW"/>
</dbReference>
<evidence type="ECO:0000256" key="8">
    <source>
        <dbReference type="ARBA" id="ARBA00023014"/>
    </source>
</evidence>
<evidence type="ECO:0000256" key="1">
    <source>
        <dbReference type="ARBA" id="ARBA00001966"/>
    </source>
</evidence>
<dbReference type="PROSITE" id="PS01087">
    <property type="entry name" value="RADICAL_ACTIVATING"/>
    <property type="match status" value="1"/>
</dbReference>
<dbReference type="InterPro" id="IPR017896">
    <property type="entry name" value="4Fe4S_Fe-S-bd"/>
</dbReference>
<evidence type="ECO:0000313" key="13">
    <source>
        <dbReference type="Proteomes" id="UP000000333"/>
    </source>
</evidence>
<dbReference type="InterPro" id="IPR007197">
    <property type="entry name" value="rSAM"/>
</dbReference>
<dbReference type="GO" id="GO:0046872">
    <property type="term" value="F:metal ion binding"/>
    <property type="evidence" value="ECO:0007669"/>
    <property type="project" value="UniProtKB-KW"/>
</dbReference>
<dbReference type="HOGENOM" id="CLU_058969_0_0_11"/>
<dbReference type="GO" id="GO:0043365">
    <property type="term" value="F:[formate-C-acetyltransferase]-activating enzyme activity"/>
    <property type="evidence" value="ECO:0007669"/>
    <property type="project" value="UniProtKB-EC"/>
</dbReference>
<proteinExistence type="inferred from homology"/>
<dbReference type="SFLD" id="SFLDG01066">
    <property type="entry name" value="organic_radical-activating_enz"/>
    <property type="match status" value="1"/>
</dbReference>
<dbReference type="EMBL" id="CP002106">
    <property type="protein sequence ID" value="ADK68309.1"/>
    <property type="molecule type" value="Genomic_DNA"/>
</dbReference>
<dbReference type="PROSITE" id="PS51918">
    <property type="entry name" value="RADICAL_SAM"/>
    <property type="match status" value="1"/>
</dbReference>
<dbReference type="InterPro" id="IPR040074">
    <property type="entry name" value="BssD/PflA/YjjW"/>
</dbReference>
<feature type="domain" description="Radical SAM core" evidence="11">
    <location>
        <begin position="15"/>
        <end position="299"/>
    </location>
</feature>
<dbReference type="Proteomes" id="UP000000333">
    <property type="component" value="Chromosome"/>
</dbReference>
<dbReference type="PIRSF" id="PIRSF000371">
    <property type="entry name" value="PFL_act_enz"/>
    <property type="match status" value="1"/>
</dbReference>
<keyword evidence="8" id="KW-0411">Iron-sulfur</keyword>
<dbReference type="PANTHER" id="PTHR30352">
    <property type="entry name" value="PYRUVATE FORMATE-LYASE-ACTIVATING ENZYME"/>
    <property type="match status" value="1"/>
</dbReference>
<dbReference type="KEGG" id="ols:Olsu_1203"/>
<keyword evidence="13" id="KW-1185">Reference proteome</keyword>
<accession>E1QW06</accession>
<dbReference type="STRING" id="633147.Olsu_1203"/>
<keyword evidence="7" id="KW-0408">Iron</keyword>
<comment type="catalytic activity">
    <reaction evidence="9">
        <text>glycyl-[protein] + reduced [flavodoxin] + S-adenosyl-L-methionine = glycin-2-yl radical-[protein] + semiquinone [flavodoxin] + 5'-deoxyadenosine + L-methionine + H(+)</text>
        <dbReference type="Rhea" id="RHEA:61976"/>
        <dbReference type="Rhea" id="RHEA-COMP:10622"/>
        <dbReference type="Rhea" id="RHEA-COMP:14480"/>
        <dbReference type="Rhea" id="RHEA-COMP:15993"/>
        <dbReference type="Rhea" id="RHEA-COMP:15994"/>
        <dbReference type="ChEBI" id="CHEBI:15378"/>
        <dbReference type="ChEBI" id="CHEBI:17319"/>
        <dbReference type="ChEBI" id="CHEBI:29947"/>
        <dbReference type="ChEBI" id="CHEBI:32722"/>
        <dbReference type="ChEBI" id="CHEBI:57618"/>
        <dbReference type="ChEBI" id="CHEBI:57844"/>
        <dbReference type="ChEBI" id="CHEBI:59789"/>
        <dbReference type="ChEBI" id="CHEBI:140311"/>
    </reaction>
</comment>
<dbReference type="RefSeq" id="WP_013252061.1">
    <property type="nucleotide sequence ID" value="NC_014363.1"/>
</dbReference>
<dbReference type="PANTHER" id="PTHR30352:SF4">
    <property type="entry name" value="PYRUVATE FORMATE-LYASE 2-ACTIVATING ENZYME"/>
    <property type="match status" value="1"/>
</dbReference>
<organism evidence="12 13">
    <name type="scientific">Olsenella uli (strain ATCC 49627 / DSM 7084 / CCUG 31166 / CIP 109912 / JCM 12494 / LMG 11480 / NCIMB 702895 / VPI D76D-27C)</name>
    <name type="common">Lactobacillus uli</name>
    <dbReference type="NCBI Taxonomy" id="633147"/>
    <lineage>
        <taxon>Bacteria</taxon>
        <taxon>Bacillati</taxon>
        <taxon>Actinomycetota</taxon>
        <taxon>Coriobacteriia</taxon>
        <taxon>Coriobacteriales</taxon>
        <taxon>Atopobiaceae</taxon>
        <taxon>Olsenella</taxon>
    </lineage>
</organism>
<dbReference type="InterPro" id="IPR058240">
    <property type="entry name" value="rSAM_sf"/>
</dbReference>
<evidence type="ECO:0000256" key="4">
    <source>
        <dbReference type="ARBA" id="ARBA00022691"/>
    </source>
</evidence>
<comment type="similarity">
    <text evidence="2">Belongs to the organic radical-activating enzymes family.</text>
</comment>
<dbReference type="InterPro" id="IPR017900">
    <property type="entry name" value="4Fe4S_Fe_S_CS"/>
</dbReference>
<evidence type="ECO:0000256" key="7">
    <source>
        <dbReference type="ARBA" id="ARBA00023004"/>
    </source>
</evidence>
<dbReference type="EC" id="1.97.1.4" evidence="12"/>
<evidence type="ECO:0000259" key="11">
    <source>
        <dbReference type="PROSITE" id="PS51918"/>
    </source>
</evidence>
<reference evidence="12 13" key="1">
    <citation type="journal article" date="2010" name="Stand. Genomic Sci.">
        <title>Complete genome sequence of Olsenella uli type strain (VPI D76D-27C).</title>
        <authorList>
            <person name="Goker M."/>
            <person name="Held B."/>
            <person name="Lucas S."/>
            <person name="Nolan M."/>
            <person name="Yasawong M."/>
            <person name="Glavina Del Rio T."/>
            <person name="Tice H."/>
            <person name="Cheng J.F."/>
            <person name="Bruce D."/>
            <person name="Detter J.C."/>
            <person name="Tapia R."/>
            <person name="Han C."/>
            <person name="Goodwin L."/>
            <person name="Pitluck S."/>
            <person name="Liolios K."/>
            <person name="Ivanova N."/>
            <person name="Mavromatis K."/>
            <person name="Mikhailova N."/>
            <person name="Pati A."/>
            <person name="Chen A."/>
            <person name="Palaniappan K."/>
            <person name="Land M."/>
            <person name="Hauser L."/>
            <person name="Chang Y.J."/>
            <person name="Jeffries C.D."/>
            <person name="Rohde M."/>
            <person name="Sikorski J."/>
            <person name="Pukall R."/>
            <person name="Woyke T."/>
            <person name="Bristow J."/>
            <person name="Eisen J.A."/>
            <person name="Markowitz V."/>
            <person name="Hugenholtz P."/>
            <person name="Kyrpides N.C."/>
            <person name="Klenk H.P."/>
            <person name="Lapidus A."/>
        </authorList>
    </citation>
    <scope>NUCLEOTIDE SEQUENCE [LARGE SCALE GENOMIC DNA]</scope>
    <source>
        <strain evidence="13">ATCC 49627 / DSM 7084 / CIP 109912 / JCM 12494 / NCIMB 702895 / VPI D76D-27C</strain>
    </source>
</reference>
<feature type="domain" description="4Fe-4S ferredoxin-type" evidence="10">
    <location>
        <begin position="46"/>
        <end position="76"/>
    </location>
</feature>
<evidence type="ECO:0000256" key="9">
    <source>
        <dbReference type="ARBA" id="ARBA00047365"/>
    </source>
</evidence>
<evidence type="ECO:0000256" key="5">
    <source>
        <dbReference type="ARBA" id="ARBA00022723"/>
    </source>
</evidence>
<dbReference type="SUPFAM" id="SSF54862">
    <property type="entry name" value="4Fe-4S ferredoxins"/>
    <property type="match status" value="1"/>
</dbReference>
<dbReference type="InterPro" id="IPR034457">
    <property type="entry name" value="Organic_radical-activating"/>
</dbReference>
<dbReference type="PATRIC" id="fig|633147.7.peg.335"/>
<keyword evidence="3" id="KW-0004">4Fe-4S</keyword>
<dbReference type="Gene3D" id="3.20.20.70">
    <property type="entry name" value="Aldolase class I"/>
    <property type="match status" value="1"/>
</dbReference>